<evidence type="ECO:0000313" key="3">
    <source>
        <dbReference type="EMBL" id="GKV23250.1"/>
    </source>
</evidence>
<reference evidence="3 4" key="1">
    <citation type="journal article" date="2021" name="Commun. Biol.">
        <title>The genome of Shorea leprosula (Dipterocarpaceae) highlights the ecological relevance of drought in aseasonal tropical rainforests.</title>
        <authorList>
            <person name="Ng K.K.S."/>
            <person name="Kobayashi M.J."/>
            <person name="Fawcett J.A."/>
            <person name="Hatakeyama M."/>
            <person name="Paape T."/>
            <person name="Ng C.H."/>
            <person name="Ang C.C."/>
            <person name="Tnah L.H."/>
            <person name="Lee C.T."/>
            <person name="Nishiyama T."/>
            <person name="Sese J."/>
            <person name="O'Brien M.J."/>
            <person name="Copetti D."/>
            <person name="Mohd Noor M.I."/>
            <person name="Ong R.C."/>
            <person name="Putra M."/>
            <person name="Sireger I.Z."/>
            <person name="Indrioko S."/>
            <person name="Kosugi Y."/>
            <person name="Izuno A."/>
            <person name="Isagi Y."/>
            <person name="Lee S.L."/>
            <person name="Shimizu K.K."/>
        </authorList>
    </citation>
    <scope>NUCLEOTIDE SEQUENCE [LARGE SCALE GENOMIC DNA]</scope>
    <source>
        <strain evidence="3">214</strain>
    </source>
</reference>
<evidence type="ECO:0000256" key="1">
    <source>
        <dbReference type="SAM" id="MobiDB-lite"/>
    </source>
</evidence>
<feature type="compositionally biased region" description="Basic residues" evidence="1">
    <location>
        <begin position="1"/>
        <end position="12"/>
    </location>
</feature>
<gene>
    <name evidence="3" type="ORF">SLEP1_g33001</name>
</gene>
<keyword evidence="4" id="KW-1185">Reference proteome</keyword>
<proteinExistence type="predicted"/>
<feature type="compositionally biased region" description="Acidic residues" evidence="1">
    <location>
        <begin position="284"/>
        <end position="296"/>
    </location>
</feature>
<evidence type="ECO:0000313" key="4">
    <source>
        <dbReference type="Proteomes" id="UP001054252"/>
    </source>
</evidence>
<feature type="region of interest" description="Disordered" evidence="1">
    <location>
        <begin position="1"/>
        <end position="23"/>
    </location>
</feature>
<dbReference type="Proteomes" id="UP001054252">
    <property type="component" value="Unassembled WGS sequence"/>
</dbReference>
<protein>
    <recommendedName>
        <fullName evidence="2">Putative plant transposon protein domain-containing protein</fullName>
    </recommendedName>
</protein>
<evidence type="ECO:0000259" key="2">
    <source>
        <dbReference type="Pfam" id="PF20167"/>
    </source>
</evidence>
<feature type="domain" description="Putative plant transposon protein" evidence="2">
    <location>
        <begin position="77"/>
        <end position="241"/>
    </location>
</feature>
<dbReference type="AlphaFoldDB" id="A0AAV5KF95"/>
<name>A0AAV5KF95_9ROSI</name>
<dbReference type="InterPro" id="IPR046796">
    <property type="entry name" value="Transposase_32_dom"/>
</dbReference>
<dbReference type="EMBL" id="BPVZ01000062">
    <property type="protein sequence ID" value="GKV23250.1"/>
    <property type="molecule type" value="Genomic_DNA"/>
</dbReference>
<organism evidence="3 4">
    <name type="scientific">Rubroshorea leprosula</name>
    <dbReference type="NCBI Taxonomy" id="152421"/>
    <lineage>
        <taxon>Eukaryota</taxon>
        <taxon>Viridiplantae</taxon>
        <taxon>Streptophyta</taxon>
        <taxon>Embryophyta</taxon>
        <taxon>Tracheophyta</taxon>
        <taxon>Spermatophyta</taxon>
        <taxon>Magnoliopsida</taxon>
        <taxon>eudicotyledons</taxon>
        <taxon>Gunneridae</taxon>
        <taxon>Pentapetalae</taxon>
        <taxon>rosids</taxon>
        <taxon>malvids</taxon>
        <taxon>Malvales</taxon>
        <taxon>Dipterocarpaceae</taxon>
        <taxon>Rubroshorea</taxon>
    </lineage>
</organism>
<sequence length="349" mass="39662">MASRRGGSKRKQIGSSSAGGQAQEEGNLVDNALFMDDDAINRYNFLKNLAVLPCNCVKFSQFPQGDMLIEQIFRDIEWINYLKIKEPVYHEVVHQFYANLKPKKNTCRTMVSGISFQFSPREICATLEIPEGGDDQFEGVNISEVRATIAPNCTTGHINVGFLTPEHRALQWIISRILAQRKSSKSVVLSGDLLWFDYLLKRKRLNLGRFIYRNLIKTYPSNMGLPHGALITRLVKRNNVDLTPFMLGKVQSGTTLNKASFENIQYEFRNGSWRKKGDQAMEQQSDEEEGDGDQEMAEQGKKNMETEMNGFRTKMRGRMTNVEGKLTNVEGKLDRLVNHFFPPPPPDAT</sequence>
<accession>A0AAV5KF95</accession>
<dbReference type="Pfam" id="PF20167">
    <property type="entry name" value="Transposase_32"/>
    <property type="match status" value="1"/>
</dbReference>
<feature type="region of interest" description="Disordered" evidence="1">
    <location>
        <begin position="275"/>
        <end position="321"/>
    </location>
</feature>
<comment type="caution">
    <text evidence="3">The sequence shown here is derived from an EMBL/GenBank/DDBJ whole genome shotgun (WGS) entry which is preliminary data.</text>
</comment>